<dbReference type="EMBL" id="CP001843">
    <property type="protein sequence ID" value="AEF85793.1"/>
    <property type="molecule type" value="Genomic_DNA"/>
</dbReference>
<accession>F5YI97</accession>
<dbReference type="eggNOG" id="ENOG502Z9RA">
    <property type="taxonomic scope" value="Bacteria"/>
</dbReference>
<evidence type="ECO:0000313" key="2">
    <source>
        <dbReference type="Proteomes" id="UP000009223"/>
    </source>
</evidence>
<proteinExistence type="predicted"/>
<name>F5YI97_TREPZ</name>
<reference evidence="2" key="1">
    <citation type="submission" date="2009-12" db="EMBL/GenBank/DDBJ databases">
        <title>Complete sequence of Treponema primitia strain ZAS-2.</title>
        <authorList>
            <person name="Tetu S.G."/>
            <person name="Matson E."/>
            <person name="Ren Q."/>
            <person name="Seshadri R."/>
            <person name="Elbourne L."/>
            <person name="Hassan K.A."/>
            <person name="Durkin A."/>
            <person name="Radune D."/>
            <person name="Mohamoud Y."/>
            <person name="Shay R."/>
            <person name="Jin S."/>
            <person name="Zhang X."/>
            <person name="Lucey K."/>
            <person name="Ballor N.R."/>
            <person name="Ottesen E."/>
            <person name="Rosenthal R."/>
            <person name="Allen A."/>
            <person name="Leadbetter J.R."/>
            <person name="Paulsen I.T."/>
        </authorList>
    </citation>
    <scope>NUCLEOTIDE SEQUENCE [LARGE SCALE GENOMIC DNA]</scope>
    <source>
        <strain evidence="2">ATCC BAA-887 / DSM 12427 / ZAS-2</strain>
    </source>
</reference>
<organism evidence="1 2">
    <name type="scientific">Treponema primitia (strain ATCC BAA-887 / DSM 12427 / ZAS-2)</name>
    <dbReference type="NCBI Taxonomy" id="545694"/>
    <lineage>
        <taxon>Bacteria</taxon>
        <taxon>Pseudomonadati</taxon>
        <taxon>Spirochaetota</taxon>
        <taxon>Spirochaetia</taxon>
        <taxon>Spirochaetales</taxon>
        <taxon>Treponemataceae</taxon>
        <taxon>Treponema</taxon>
    </lineage>
</organism>
<reference evidence="1 2" key="2">
    <citation type="journal article" date="2011" name="ISME J.">
        <title>RNA-seq reveals cooperative metabolic interactions between two termite-gut spirochete species in co-culture.</title>
        <authorList>
            <person name="Rosenthal A.Z."/>
            <person name="Matson E.G."/>
            <person name="Eldar A."/>
            <person name="Leadbetter J.R."/>
        </authorList>
    </citation>
    <scope>NUCLEOTIDE SEQUENCE [LARGE SCALE GENOMIC DNA]</scope>
    <source>
        <strain evidence="2">ATCC BAA-887 / DSM 12427 / ZAS-2</strain>
    </source>
</reference>
<dbReference type="STRING" id="545694.TREPR_0894"/>
<gene>
    <name evidence="1" type="ordered locus">TREPR_0894</name>
</gene>
<dbReference type="KEGG" id="tpi:TREPR_0894"/>
<dbReference type="Proteomes" id="UP000009223">
    <property type="component" value="Chromosome"/>
</dbReference>
<dbReference type="HOGENOM" id="CLU_2557296_0_0_12"/>
<evidence type="ECO:0000313" key="1">
    <source>
        <dbReference type="EMBL" id="AEF85793.1"/>
    </source>
</evidence>
<dbReference type="OrthoDB" id="2594680at2"/>
<protein>
    <submittedName>
        <fullName evidence="1">Uncharacterized protein</fullName>
    </submittedName>
</protein>
<dbReference type="RefSeq" id="WP_015709156.1">
    <property type="nucleotide sequence ID" value="NC_015578.1"/>
</dbReference>
<dbReference type="AlphaFoldDB" id="F5YI97"/>
<keyword evidence="2" id="KW-1185">Reference proteome</keyword>
<sequence length="82" mass="9502">METRGIRFINSSYKTLFTINDGDEIEIGLDDGSVVHEVCQYIDEYHLRVGNRVFHICEFAELREKLHQSYKPVIKQTNINGG</sequence>